<reference evidence="2" key="2">
    <citation type="submission" date="2013-04" db="EMBL/GenBank/DDBJ databases">
        <title>Genomic mechanisms accounting for the adaptation to parasitism in nematode-trapping fungi.</title>
        <authorList>
            <person name="Ahren D.G."/>
        </authorList>
    </citation>
    <scope>NUCLEOTIDE SEQUENCE [LARGE SCALE GENOMIC DNA]</scope>
    <source>
        <strain evidence="2">CBS 200.50</strain>
    </source>
</reference>
<evidence type="ECO:0008006" key="3">
    <source>
        <dbReference type="Google" id="ProtNLM"/>
    </source>
</evidence>
<reference evidence="1 2" key="1">
    <citation type="journal article" date="2013" name="PLoS Genet.">
        <title>Genomic mechanisms accounting for the adaptation to parasitism in nematode-trapping fungi.</title>
        <authorList>
            <person name="Meerupati T."/>
            <person name="Andersson K.M."/>
            <person name="Friman E."/>
            <person name="Kumar D."/>
            <person name="Tunlid A."/>
            <person name="Ahren D."/>
        </authorList>
    </citation>
    <scope>NUCLEOTIDE SEQUENCE [LARGE SCALE GENOMIC DNA]</scope>
    <source>
        <strain evidence="1 2">CBS 200.50</strain>
    </source>
</reference>
<dbReference type="OrthoDB" id="2104739at2759"/>
<organism evidence="1 2">
    <name type="scientific">Dactylellina haptotyla (strain CBS 200.50)</name>
    <name type="common">Nematode-trapping fungus</name>
    <name type="synonym">Monacrosporium haptotylum</name>
    <dbReference type="NCBI Taxonomy" id="1284197"/>
    <lineage>
        <taxon>Eukaryota</taxon>
        <taxon>Fungi</taxon>
        <taxon>Dikarya</taxon>
        <taxon>Ascomycota</taxon>
        <taxon>Pezizomycotina</taxon>
        <taxon>Orbiliomycetes</taxon>
        <taxon>Orbiliales</taxon>
        <taxon>Orbiliaceae</taxon>
        <taxon>Dactylellina</taxon>
    </lineage>
</organism>
<protein>
    <recommendedName>
        <fullName evidence="3">HNH nuclease domain-containing protein</fullName>
    </recommendedName>
</protein>
<keyword evidence="2" id="KW-1185">Reference proteome</keyword>
<comment type="caution">
    <text evidence="1">The sequence shown here is derived from an EMBL/GenBank/DDBJ whole genome shotgun (WGS) entry which is preliminary data.</text>
</comment>
<dbReference type="HOGENOM" id="CLU_652079_0_0_1"/>
<dbReference type="EMBL" id="AQGS01000059">
    <property type="protein sequence ID" value="EPS44034.1"/>
    <property type="molecule type" value="Genomic_DNA"/>
</dbReference>
<evidence type="ECO:0000313" key="2">
    <source>
        <dbReference type="Proteomes" id="UP000015100"/>
    </source>
</evidence>
<gene>
    <name evidence="1" type="ORF">H072_1974</name>
</gene>
<evidence type="ECO:0000313" key="1">
    <source>
        <dbReference type="EMBL" id="EPS44034.1"/>
    </source>
</evidence>
<proteinExistence type="predicted"/>
<sequence>MSTPYFATSTAPATLHLALRGITAVVGGFEMSHDPKEYCKLPQARELPYPHLTLGEFDAFDISGQDIYTVPFAHSLLTYAYDPESVAQHLWDLMRKDDTVSRLVDSLVTISIDEIALSHTELKLILIPLQKHTWERIAHALVHSMAFKRILNSFAKSYLENLIIPFMTPQVPPPFSPETSGKIQSTLKELLIARDGHRTVVGGIWNYDRPDEVITNDIERQEEIQEDYFVPGTIIPYFFASSSRSNSLGGGGILWNDQYTANAKLRYYMQKFCGRDAADAVLMEDLEVIYHPNNGIVLTPELYTSFRRLRWCIEAEPWDTGSGSELSSSSSTCEICSGHGGSDGCQYVYRLWLLTRTPMPGLNVQQDGDPLNFGSCDVFSQIPNPRPLYCNVHAAISKVLRASGAGGAVEAILRNEQILKEEASTGANWGNLGREYLIRRLSAISEDE</sequence>
<dbReference type="AlphaFoldDB" id="S8AMC5"/>
<dbReference type="Proteomes" id="UP000015100">
    <property type="component" value="Unassembled WGS sequence"/>
</dbReference>
<name>S8AMC5_DACHA</name>
<dbReference type="OMA" id="WCIEAEP"/>
<accession>S8AMC5</accession>